<reference evidence="1 2" key="1">
    <citation type="journal article" date="2019" name="Nat. Microbiol.">
        <title>Mediterranean grassland soil C-N compound turnover is dependent on rainfall and depth, and is mediated by genomically divergent microorganisms.</title>
        <authorList>
            <person name="Diamond S."/>
            <person name="Andeer P.F."/>
            <person name="Li Z."/>
            <person name="Crits-Christoph A."/>
            <person name="Burstein D."/>
            <person name="Anantharaman K."/>
            <person name="Lane K.R."/>
            <person name="Thomas B.C."/>
            <person name="Pan C."/>
            <person name="Northen T.R."/>
            <person name="Banfield J.F."/>
        </authorList>
    </citation>
    <scope>NUCLEOTIDE SEQUENCE [LARGE SCALE GENOMIC DNA]</scope>
    <source>
        <strain evidence="1">WS_10</strain>
    </source>
</reference>
<proteinExistence type="predicted"/>
<dbReference type="AlphaFoldDB" id="A0A538U7H4"/>
<dbReference type="Proteomes" id="UP000319836">
    <property type="component" value="Unassembled WGS sequence"/>
</dbReference>
<accession>A0A538U7H4</accession>
<gene>
    <name evidence="1" type="ORF">E6K80_04895</name>
</gene>
<organism evidence="1 2">
    <name type="scientific">Eiseniibacteriota bacterium</name>
    <dbReference type="NCBI Taxonomy" id="2212470"/>
    <lineage>
        <taxon>Bacteria</taxon>
        <taxon>Candidatus Eiseniibacteriota</taxon>
    </lineage>
</organism>
<protein>
    <submittedName>
        <fullName evidence="1">Uncharacterized protein</fullName>
    </submittedName>
</protein>
<dbReference type="EMBL" id="VBPA01000110">
    <property type="protein sequence ID" value="TMQ71639.1"/>
    <property type="molecule type" value="Genomic_DNA"/>
</dbReference>
<evidence type="ECO:0000313" key="2">
    <source>
        <dbReference type="Proteomes" id="UP000319836"/>
    </source>
</evidence>
<sequence length="307" mass="34009">MEPSLDDAVVVESVLDAARASVIADTRVRVEVPSIRERALDPFHDGGYTSDVHAAFASPLRGDHRMADWDVIAKQRLTEDWGTLRSSYLPLNQAMRRTVDFLEKGQGTFDEVMAVARERLEGSLMNLGALVNRRSPWVRLEAIRNIRVLGTGLRGAASDDPMALLRFLFAISELLTNVWKDAPTEARVAANLKLAKELDFWFGCDCCAVGVLQPTGPDDPPDLLRGKEVRLVWEVDALFAWTLDEFEDYLASERYSLPTTSRLAAVEDVTSPILDVSSDSLRRGKELFGGQGGGLFGPLDLRYLDIS</sequence>
<comment type="caution">
    <text evidence="1">The sequence shown here is derived from an EMBL/GenBank/DDBJ whole genome shotgun (WGS) entry which is preliminary data.</text>
</comment>
<evidence type="ECO:0000313" key="1">
    <source>
        <dbReference type="EMBL" id="TMQ71639.1"/>
    </source>
</evidence>
<name>A0A538U7H4_UNCEI</name>